<evidence type="ECO:0000256" key="6">
    <source>
        <dbReference type="HAMAP-Rule" id="MF_01871"/>
    </source>
</evidence>
<comment type="similarity">
    <text evidence="6">Belongs to the inorganic carbon transporter (TC 9.A.2) DabA family.</text>
</comment>
<keyword evidence="2 6" id="KW-1003">Cell membrane</keyword>
<keyword evidence="3 6" id="KW-0479">Metal-binding</keyword>
<evidence type="ECO:0000256" key="5">
    <source>
        <dbReference type="ARBA" id="ARBA00023136"/>
    </source>
</evidence>
<accession>A0A2N3RI31</accession>
<evidence type="ECO:0000313" key="10">
    <source>
        <dbReference type="Proteomes" id="UP000233748"/>
    </source>
</evidence>
<protein>
    <recommendedName>
        <fullName evidence="6">Probable inorganic carbon transporter subunit DabA</fullName>
    </recommendedName>
</protein>
<comment type="caution">
    <text evidence="7">The sequence shown here is derived from an EMBL/GenBank/DDBJ whole genome shotgun (WGS) entry which is preliminary data.</text>
</comment>
<dbReference type="EMBL" id="PHKV01000004">
    <property type="protein sequence ID" value="PKV12159.1"/>
    <property type="molecule type" value="Genomic_DNA"/>
</dbReference>
<comment type="function">
    <text evidence="6">Part of an energy-coupled inorganic carbon pump.</text>
</comment>
<sequence length="814" mass="87193">MLMTTTTTTMSPSLSHDVIIAAAQRAARAIPPLWPLASSVAVNPFLGQVSEPLEMAAARLRRASGIAVTMPRPWYAERLQSGEITEEDLQAALQSAPATLRPPSVSALKRAVEAARPAPQAIPTVAELARDAAAIDWPGIVDERTGHWAAGYFDQGQALWAVGQSGGAYSTWRIIATHDLTPEIAGIAGFARYVADAPANAEDAIADCVARLGLSQDALDGYFHRLLSTWGGWGQLARYRLWQAELSGQTDACVTDLLAIRLLWEAALLGNGGSALVPGWHTAIAAYAEPVAASSEDVVDSILQEAAERAAQRKLNAVLAAPSSAQLSLGRLKLQMAFCIDVRSEVFRRALESLDSGITTLGFAGFFGFGIGHRRFASDVVEARLPVLLNPGVVTFAADATPAANAADLTARIAARAKRAWGRFKLAAISSFAFVEATGPIYIAKLLRDGLALARHHAPNDPAPRPAHDLDLDTRLTMASRILKAMSFTSDFARLVVLAGHGATVVNNPHASALHCGACGGYSGEVNARLLASLLNDKEVRLGLAERGIVIPADTLFLAALHDTTTDAVTLFTNDHPSPAHAQDLAQVTQWLTAAGALARGERAIRLPRAHRSQDIAHRARDWAEIRPEWALAGCQAFIAAPRSRSTGRDLAGRAFLHDYDWRCDEGFGVLELILTAPVVVASWISLQYYGSTVAPESFGAGNKLLHNVTGGIGVVEGNGGILRTGLPWQSVHDGERLTHEPLRLSVLIEAPPEAIAMILERHPQVRALFDNRWLHLFALDDEGRMARRYLGDLQWETCFGDAASESNRAPTAA</sequence>
<organism evidence="7 9">
    <name type="scientific">Xanthomonas prunicola</name>
    <dbReference type="NCBI Taxonomy" id="2053930"/>
    <lineage>
        <taxon>Bacteria</taxon>
        <taxon>Pseudomonadati</taxon>
        <taxon>Pseudomonadota</taxon>
        <taxon>Gammaproteobacteria</taxon>
        <taxon>Lysobacterales</taxon>
        <taxon>Lysobacteraceae</taxon>
        <taxon>Xanthomonas</taxon>
    </lineage>
</organism>
<dbReference type="RefSeq" id="WP_101363936.1">
    <property type="nucleotide sequence ID" value="NZ_PHKV01000004.1"/>
</dbReference>
<comment type="subcellular location">
    <subcellularLocation>
        <location evidence="6">Cell membrane</location>
        <topology evidence="6">Peripheral membrane protein</topology>
    </subcellularLocation>
</comment>
<dbReference type="AlphaFoldDB" id="A0A2N3RI31"/>
<evidence type="ECO:0000256" key="4">
    <source>
        <dbReference type="ARBA" id="ARBA00022833"/>
    </source>
</evidence>
<keyword evidence="4 6" id="KW-0862">Zinc</keyword>
<comment type="subunit">
    <text evidence="6">Forms a complex with DabB.</text>
</comment>
<evidence type="ECO:0000256" key="1">
    <source>
        <dbReference type="ARBA" id="ARBA00022448"/>
    </source>
</evidence>
<evidence type="ECO:0000313" key="8">
    <source>
        <dbReference type="EMBL" id="PKV16436.1"/>
    </source>
</evidence>
<feature type="binding site" evidence="6">
    <location>
        <position position="339"/>
    </location>
    <ligand>
        <name>Zn(2+)</name>
        <dbReference type="ChEBI" id="CHEBI:29105"/>
    </ligand>
</feature>
<feature type="binding site" evidence="6">
    <location>
        <position position="501"/>
    </location>
    <ligand>
        <name>Zn(2+)</name>
        <dbReference type="ChEBI" id="CHEBI:29105"/>
    </ligand>
</feature>
<feature type="binding site" evidence="6">
    <location>
        <position position="341"/>
    </location>
    <ligand>
        <name>Zn(2+)</name>
        <dbReference type="ChEBI" id="CHEBI:29105"/>
    </ligand>
</feature>
<evidence type="ECO:0000313" key="7">
    <source>
        <dbReference type="EMBL" id="PKV12159.1"/>
    </source>
</evidence>
<dbReference type="PANTHER" id="PTHR38344:SF1">
    <property type="entry name" value="INORGANIC CARBON TRANSPORTER SUBUNIT DABA-RELATED"/>
    <property type="match status" value="1"/>
</dbReference>
<comment type="cofactor">
    <cofactor evidence="6">
        <name>Zn(2+)</name>
        <dbReference type="ChEBI" id="CHEBI:29105"/>
    </cofactor>
</comment>
<dbReference type="OrthoDB" id="9805101at2"/>
<reference evidence="9 10" key="1">
    <citation type="submission" date="2017-11" db="EMBL/GenBank/DDBJ databases">
        <title>Xanthomonas prunicola sp. nov., a novel pathogen that affects nectarine (Prunus persica var. nectarine) trees.</title>
        <authorList>
            <person name="Lopez M."/>
            <person name="Lopez-Soriano P."/>
            <person name="Garita-Cambronero J."/>
            <person name="Beltran C."/>
            <person name="Taghouti G."/>
            <person name="Portier P."/>
            <person name="Cubero J."/>
            <person name="Fischer-Le Saux M."/>
            <person name="Marco-Noales E."/>
        </authorList>
    </citation>
    <scope>NUCLEOTIDE SEQUENCE [LARGE SCALE GENOMIC DNA]</scope>
    <source>
        <strain evidence="7 9">CFBP8353</strain>
        <strain evidence="8 10">CFBP8354</strain>
    </source>
</reference>
<evidence type="ECO:0000313" key="9">
    <source>
        <dbReference type="Proteomes" id="UP000233720"/>
    </source>
</evidence>
<name>A0A2N3RI31_9XANT</name>
<keyword evidence="1 6" id="KW-0813">Transport</keyword>
<dbReference type="PANTHER" id="PTHR38344">
    <property type="entry name" value="UPF0753 PROTEIN AQ_863"/>
    <property type="match status" value="1"/>
</dbReference>
<dbReference type="Proteomes" id="UP000233720">
    <property type="component" value="Unassembled WGS sequence"/>
</dbReference>
<feature type="binding site" evidence="6">
    <location>
        <position position="516"/>
    </location>
    <ligand>
        <name>Zn(2+)</name>
        <dbReference type="ChEBI" id="CHEBI:29105"/>
    </ligand>
</feature>
<dbReference type="Pfam" id="PF10070">
    <property type="entry name" value="DabA"/>
    <property type="match status" value="1"/>
</dbReference>
<dbReference type="GO" id="GO:0005886">
    <property type="term" value="C:plasma membrane"/>
    <property type="evidence" value="ECO:0007669"/>
    <property type="project" value="UniProtKB-SubCell"/>
</dbReference>
<dbReference type="InterPro" id="IPR018752">
    <property type="entry name" value="DabA"/>
</dbReference>
<evidence type="ECO:0000256" key="2">
    <source>
        <dbReference type="ARBA" id="ARBA00022475"/>
    </source>
</evidence>
<dbReference type="GO" id="GO:0008270">
    <property type="term" value="F:zinc ion binding"/>
    <property type="evidence" value="ECO:0007669"/>
    <property type="project" value="UniProtKB-UniRule"/>
</dbReference>
<dbReference type="EMBL" id="PHKW01000004">
    <property type="protein sequence ID" value="PKV16436.1"/>
    <property type="molecule type" value="Genomic_DNA"/>
</dbReference>
<dbReference type="HAMAP" id="MF_01871">
    <property type="entry name" value="DabA"/>
    <property type="match status" value="1"/>
</dbReference>
<dbReference type="Proteomes" id="UP000233748">
    <property type="component" value="Unassembled WGS sequence"/>
</dbReference>
<gene>
    <name evidence="6" type="primary">dabA</name>
    <name evidence="7" type="ORF">XpruCFBP8353_15070</name>
    <name evidence="8" type="ORF">XpruCFBP8354_15055</name>
</gene>
<proteinExistence type="inferred from homology"/>
<evidence type="ECO:0000256" key="3">
    <source>
        <dbReference type="ARBA" id="ARBA00022723"/>
    </source>
</evidence>
<keyword evidence="10" id="KW-1185">Reference proteome</keyword>
<keyword evidence="5 6" id="KW-0472">Membrane</keyword>